<accession>A6HX88</accession>
<dbReference type="AlphaFoldDB" id="A6HX88"/>
<gene>
    <name evidence="1" type="primary">Txnl2</name>
    <name evidence="1" type="ORF">rCG_48529</name>
</gene>
<organism evidence="1 2">
    <name type="scientific">Rattus norvegicus</name>
    <name type="common">Rat</name>
    <dbReference type="NCBI Taxonomy" id="10116"/>
    <lineage>
        <taxon>Eukaryota</taxon>
        <taxon>Metazoa</taxon>
        <taxon>Chordata</taxon>
        <taxon>Craniata</taxon>
        <taxon>Vertebrata</taxon>
        <taxon>Euteleostomi</taxon>
        <taxon>Mammalia</taxon>
        <taxon>Eutheria</taxon>
        <taxon>Euarchontoglires</taxon>
        <taxon>Glires</taxon>
        <taxon>Rodentia</taxon>
        <taxon>Myomorpha</taxon>
        <taxon>Muroidea</taxon>
        <taxon>Muridae</taxon>
        <taxon>Murinae</taxon>
        <taxon>Rattus</taxon>
    </lineage>
</organism>
<evidence type="ECO:0000313" key="2">
    <source>
        <dbReference type="Proteomes" id="UP000234681"/>
    </source>
</evidence>
<proteinExistence type="predicted"/>
<protein>
    <submittedName>
        <fullName evidence="1">Thioredoxin-like 2, isoform CRA_d</fullName>
    </submittedName>
</protein>
<dbReference type="Proteomes" id="UP000234681">
    <property type="component" value="Chromosome 1"/>
</dbReference>
<reference evidence="2" key="1">
    <citation type="submission" date="2005-09" db="EMBL/GenBank/DDBJ databases">
        <authorList>
            <person name="Mural R.J."/>
            <person name="Li P.W."/>
            <person name="Adams M.D."/>
            <person name="Amanatides P.G."/>
            <person name="Baden-Tillson H."/>
            <person name="Barnstead M."/>
            <person name="Chin S.H."/>
            <person name="Dew I."/>
            <person name="Evans C.A."/>
            <person name="Ferriera S."/>
            <person name="Flanigan M."/>
            <person name="Fosler C."/>
            <person name="Glodek A."/>
            <person name="Gu Z."/>
            <person name="Holt R.A."/>
            <person name="Jennings D."/>
            <person name="Kraft C.L."/>
            <person name="Lu F."/>
            <person name="Nguyen T."/>
            <person name="Nusskern D.R."/>
            <person name="Pfannkoch C.M."/>
            <person name="Sitter C."/>
            <person name="Sutton G.G."/>
            <person name="Venter J.C."/>
            <person name="Wang Z."/>
            <person name="Woodage T."/>
            <person name="Zheng X.H."/>
            <person name="Zhong F."/>
        </authorList>
    </citation>
    <scope>NUCLEOTIDE SEQUENCE [LARGE SCALE GENOMIC DNA]</scope>
    <source>
        <strain>BN</strain>
        <strain evidence="2">Sprague-Dawley</strain>
    </source>
</reference>
<evidence type="ECO:0000313" key="1">
    <source>
        <dbReference type="EMBL" id="EDM11819.1"/>
    </source>
</evidence>
<name>A6HX88_RAT</name>
<sequence>MCVYSDVCVYSICLCNLQSLSLIPLNPFLNTGPSCSN</sequence>
<dbReference type="EMBL" id="CH473953">
    <property type="protein sequence ID" value="EDM11819.1"/>
    <property type="molecule type" value="Genomic_DNA"/>
</dbReference>